<comment type="similarity">
    <text evidence="1">Belongs to the RMI1 family.</text>
</comment>
<dbReference type="PANTHER" id="PTHR14790:SF15">
    <property type="entry name" value="RECQ-MEDIATED GENOME INSTABILITY PROTEIN 1"/>
    <property type="match status" value="1"/>
</dbReference>
<feature type="domain" description="RecQ mediated genome instability protein 1 OB-fold" evidence="4">
    <location>
        <begin position="78"/>
        <end position="197"/>
    </location>
</feature>
<dbReference type="Pfam" id="PF08585">
    <property type="entry name" value="RMI1_N_C"/>
    <property type="match status" value="1"/>
</dbReference>
<dbReference type="STRING" id="4846.A0A367KNQ1"/>
<organism evidence="5 6">
    <name type="scientific">Rhizopus stolonifer</name>
    <name type="common">Rhizopus nigricans</name>
    <dbReference type="NCBI Taxonomy" id="4846"/>
    <lineage>
        <taxon>Eukaryota</taxon>
        <taxon>Fungi</taxon>
        <taxon>Fungi incertae sedis</taxon>
        <taxon>Mucoromycota</taxon>
        <taxon>Mucoromycotina</taxon>
        <taxon>Mucoromycetes</taxon>
        <taxon>Mucorales</taxon>
        <taxon>Mucorineae</taxon>
        <taxon>Rhizopodaceae</taxon>
        <taxon>Rhizopus</taxon>
    </lineage>
</organism>
<protein>
    <recommendedName>
        <fullName evidence="2">RecQ-mediated genome instability protein 1</fullName>
    </recommendedName>
</protein>
<keyword evidence="6" id="KW-1185">Reference proteome</keyword>
<dbReference type="Proteomes" id="UP000253551">
    <property type="component" value="Unassembled WGS sequence"/>
</dbReference>
<feature type="compositionally biased region" description="Low complexity" evidence="3">
    <location>
        <begin position="307"/>
        <end position="321"/>
    </location>
</feature>
<dbReference type="AlphaFoldDB" id="A0A367KNQ1"/>
<dbReference type="GO" id="GO:0031422">
    <property type="term" value="C:RecQ family helicase-topoisomerase III complex"/>
    <property type="evidence" value="ECO:0007669"/>
    <property type="project" value="TreeGrafter"/>
</dbReference>
<dbReference type="EMBL" id="PJQM01000868">
    <property type="protein sequence ID" value="RCI03865.1"/>
    <property type="molecule type" value="Genomic_DNA"/>
</dbReference>
<name>A0A367KNQ1_RHIST</name>
<dbReference type="InterPro" id="IPR042470">
    <property type="entry name" value="RMI1_N_C_sf"/>
</dbReference>
<dbReference type="GO" id="GO:0000724">
    <property type="term" value="P:double-strand break repair via homologous recombination"/>
    <property type="evidence" value="ECO:0007669"/>
    <property type="project" value="TreeGrafter"/>
</dbReference>
<dbReference type="SMART" id="SM01161">
    <property type="entry name" value="DUF1767"/>
    <property type="match status" value="1"/>
</dbReference>
<evidence type="ECO:0000259" key="4">
    <source>
        <dbReference type="Pfam" id="PF08585"/>
    </source>
</evidence>
<dbReference type="Gene3D" id="2.40.50.770">
    <property type="entry name" value="RecQ-mediated genome instability protein Rmi1, C-terminal domain"/>
    <property type="match status" value="1"/>
</dbReference>
<feature type="compositionally biased region" description="Acidic residues" evidence="3">
    <location>
        <begin position="363"/>
        <end position="372"/>
    </location>
</feature>
<dbReference type="GO" id="GO:0016604">
    <property type="term" value="C:nuclear body"/>
    <property type="evidence" value="ECO:0007669"/>
    <property type="project" value="TreeGrafter"/>
</dbReference>
<evidence type="ECO:0000256" key="3">
    <source>
        <dbReference type="SAM" id="MobiDB-lite"/>
    </source>
</evidence>
<evidence type="ECO:0000256" key="1">
    <source>
        <dbReference type="ARBA" id="ARBA00006395"/>
    </source>
</evidence>
<accession>A0A367KNQ1</accession>
<feature type="compositionally biased region" description="Polar residues" evidence="3">
    <location>
        <begin position="352"/>
        <end position="362"/>
    </location>
</feature>
<evidence type="ECO:0000256" key="2">
    <source>
        <dbReference type="ARBA" id="ARBA00018987"/>
    </source>
</evidence>
<dbReference type="InterPro" id="IPR013894">
    <property type="entry name" value="RMI1_OB"/>
</dbReference>
<sequence>MSIDEPPSILKRWLKDRTGIRISQDYLRSWYADHPKPISDFEAAYNEILTDFLHKDMSLTSQPVIQDDFGQMPVHTFPLGHLQGGVVLQIQDTNDISNSTFSLLNSLHNLTPVRQTYVERAVDEEVTLPRGMLRWTLTDGTKQIQAMEMETIPDLNLKTPFGCKLLIKNCQVKRGMLLFYKNGIQVLGGDVPELYGGNMIAELEKRFKTELGMIVQSNTTREPAYNNNMPSLVNNSHPPQQNSNAIDEFDEFDDDEMIYSAIEQLENRTMDADMHESSMPSSDPVTAFSDDDDFVQPSFSPMRSDAPKSSPSSSHISLSKSKSLKKPNPTTQPSQAIPSEPPTKRTRHSEPIDSSFTNNSNNGEEEDDSDLDLDWVDPDLWKNLNYVKQEGVTIDKDGNVHYTFEVMAKKLKALENDMPSGELADIVFFNLEIKVADPDRSDSETFNVVINDDVLTGLLGKSKSTLMEIARHEDGRKRIKKEIFQPFQRKVLNQKAIFQLDTSFLQTRASEEHSGKTTYMPVVIGYESCAP</sequence>
<feature type="region of interest" description="Disordered" evidence="3">
    <location>
        <begin position="272"/>
        <end position="372"/>
    </location>
</feature>
<dbReference type="OrthoDB" id="341511at2759"/>
<evidence type="ECO:0000313" key="5">
    <source>
        <dbReference type="EMBL" id="RCI03865.1"/>
    </source>
</evidence>
<dbReference type="GO" id="GO:0000712">
    <property type="term" value="P:resolution of meiotic recombination intermediates"/>
    <property type="evidence" value="ECO:0007669"/>
    <property type="project" value="TreeGrafter"/>
</dbReference>
<proteinExistence type="inferred from homology"/>
<reference evidence="5 6" key="1">
    <citation type="journal article" date="2018" name="G3 (Bethesda)">
        <title>Phylogenetic and Phylogenomic Definition of Rhizopus Species.</title>
        <authorList>
            <person name="Gryganskyi A.P."/>
            <person name="Golan J."/>
            <person name="Dolatabadi S."/>
            <person name="Mondo S."/>
            <person name="Robb S."/>
            <person name="Idnurm A."/>
            <person name="Muszewska A."/>
            <person name="Steczkiewicz K."/>
            <person name="Masonjones S."/>
            <person name="Liao H.L."/>
            <person name="Gajdeczka M.T."/>
            <person name="Anike F."/>
            <person name="Vuek A."/>
            <person name="Anishchenko I.M."/>
            <person name="Voigt K."/>
            <person name="de Hoog G.S."/>
            <person name="Smith M.E."/>
            <person name="Heitman J."/>
            <person name="Vilgalys R."/>
            <person name="Stajich J.E."/>
        </authorList>
    </citation>
    <scope>NUCLEOTIDE SEQUENCE [LARGE SCALE GENOMIC DNA]</scope>
    <source>
        <strain evidence="5 6">LSU 92-RS-03</strain>
    </source>
</reference>
<comment type="caution">
    <text evidence="5">The sequence shown here is derived from an EMBL/GenBank/DDBJ whole genome shotgun (WGS) entry which is preliminary data.</text>
</comment>
<gene>
    <name evidence="5" type="primary">RMI1</name>
    <name evidence="5" type="ORF">CU098_012320</name>
</gene>
<evidence type="ECO:0000313" key="6">
    <source>
        <dbReference type="Proteomes" id="UP000253551"/>
    </source>
</evidence>
<dbReference type="PANTHER" id="PTHR14790">
    <property type="entry name" value="RECQ-MEDIATED GENOME INSTABILITY PROTEIN 1 RMI1"/>
    <property type="match status" value="1"/>
</dbReference>
<feature type="compositionally biased region" description="Polar residues" evidence="3">
    <location>
        <begin position="328"/>
        <end position="337"/>
    </location>
</feature>